<comment type="similarity">
    <text evidence="2">Belongs to the peptidase M13 family.</text>
</comment>
<keyword evidence="13" id="KW-1185">Reference proteome</keyword>
<feature type="compositionally biased region" description="Polar residues" evidence="8">
    <location>
        <begin position="142"/>
        <end position="156"/>
    </location>
</feature>
<evidence type="ECO:0000256" key="4">
    <source>
        <dbReference type="ARBA" id="ARBA00022723"/>
    </source>
</evidence>
<sequence length="1658" mass="185551">MMTSLAKPRPLTLLVVILLAAHLASPAPTHTTRENHTSGATHRPTSQPSWHLLLALWRPKETAAPTTLQATSTLPSSADSSPPVQEKIVRLQPLSSLTDSRDFQGDDPSSQSTEARHPMVMQDDSPQEKSSKADTQQEEGEQNSPTSTQKPNINNSERVKDEVINDSGPGKWMNKHLSAENVDGEHTPQTHEIIRAESVAREASTPEQQHVEEDSEDSLLTVATETPKHTIPLEEQDEALHPLMIGEGLNPQESVPSETDQVEDISIEDDDQLNSPELDDHFFVHPFPHHREVMEEEHHSTSISSSHYPKTTMTVPGGSHYPKTSTTQPETAPHTLTTSTNHSETVSHYLRDTPDHAEALHSTNTSIIHPKTTSHNYTENTTHHQSAPHRPKISMSQVNTAPHDLDFSTSQHETPPHHPKLNTGTIPNLTNFTTSQEPPPHHPKTFMTNNGTLSLPSNFTTLKQSPPHHPKSSTTNTGTTDFSTNQDGASRPHHPLASLAQDETPSEDLQISMTLPGTYLYGNETIQISELPQFNTSTSLSEAGEDDASQTENTDEKVNSPTFESNRGDKILELHGPVMLEPLDEPSLVPLVGESKEILTMKDDEKAVLALLRVAQGSGNLEDPFHVNSRMQPGETSDLQPESPSMVQPMDHSVNHPVDQSALQPSDLGILQPVDHSIVQPADYSGVHPVDHSAIHPADHSVIHPVDHSIVQPVDHARIQPENSANPEEQLASTIITSHRSVTSGPDDVADSQRSHTAKLVPTAMLIKKGTKVLDSRKAVNALDSRDKSGEVPKESDASEEPELQTTAKPIYEEISDTLKVDTSIDDVEDFDVQVRHTENTDEFLPPTNQSHTNLIDVTLHHPSSTTGVPTDFPALPTTATTTTSTSTTNPTTTTTTTASPPSPTPHTYSDYPSHYPPKLSTIQQDLQDSTATTATEEEDGAEGWPAFIGNMSNAYVGNISSLSSAGLTLNESMLQKTLELSLDEHYRMVLQERGSLMLQLMDPSTDPCDDFYQFACGKWNGKFPIRQDKAVDNTFERLKEDLDDVLRSLLEEPPSSSDNNITKSVKTLYTGCMNTDAIEELGAQPLLDLLRELGGWPVLQGDEWDDTGYDWVRQMAHLRNYNNDILVSEWVAADITNSSNHIIQLDQPELGLPGREYFINPGDYLYREAYMNLMLQVTQMLGAPLSSALLDMTDVLHFEQQISRILTAAEERRNLSAVHRRMTLQELQDEVSEIDWESYLEIITWNNTQMEEVVVFGLDYFKKLVSLLKDTNNRTISNYLMWRFVKNRISNLGESYTNVKQDYIKVLFGRKSQPERWRSCVTYVSGNLGYVVGAMFVKRYFPEASKNDTHEMIGLIRESFRTALDEARWMHEDTRKVAQEKVDTIVKNVGYPDYLLNDTYMDQVYYELSFKEDTHFENVLKMLQFHARTNHNQLSVPVNRTAWVTSPAVVNAYYSRSKNMIVFPAGILQPPFYHPAFPRSLNYGGIGVVIGHEITHGFDDRGRQFDKNGNLQQWWKAEDVSKFYQRASCMLDQYGEYKVDEVGLKINPVNTLGENIADNAGIKISYQAYKTWRETHDEEVTVPYVNLTHDQLFFLNFGQIWCEVNSPEAMLTKLRSGQHSPNKFRVIGTLSNSEEFSEAFNCPVGSRMNPERKCRVW</sequence>
<dbReference type="Proteomes" id="UP001292094">
    <property type="component" value="Unassembled WGS sequence"/>
</dbReference>
<dbReference type="PRINTS" id="PR00786">
    <property type="entry name" value="NEPRILYSIN"/>
</dbReference>
<dbReference type="InterPro" id="IPR024079">
    <property type="entry name" value="MetalloPept_cat_dom_sf"/>
</dbReference>
<evidence type="ECO:0000256" key="2">
    <source>
        <dbReference type="ARBA" id="ARBA00007357"/>
    </source>
</evidence>
<feature type="compositionally biased region" description="Basic and acidic residues" evidence="8">
    <location>
        <begin position="778"/>
        <end position="797"/>
    </location>
</feature>
<feature type="compositionally biased region" description="Polar residues" evidence="8">
    <location>
        <begin position="366"/>
        <end position="385"/>
    </location>
</feature>
<dbReference type="InterPro" id="IPR018497">
    <property type="entry name" value="Peptidase_M13_C"/>
</dbReference>
<feature type="domain" description="Peptidase M13 N-terminal" evidence="11">
    <location>
        <begin position="1008"/>
        <end position="1393"/>
    </location>
</feature>
<keyword evidence="5" id="KW-0378">Hydrolase</keyword>
<feature type="region of interest" description="Disordered" evidence="8">
    <location>
        <begin position="296"/>
        <end position="346"/>
    </location>
</feature>
<keyword evidence="3" id="KW-0645">Protease</keyword>
<feature type="compositionally biased region" description="Low complexity" evidence="8">
    <location>
        <begin position="472"/>
        <end position="484"/>
    </location>
</feature>
<feature type="region of interest" description="Disordered" evidence="8">
    <location>
        <begin position="457"/>
        <end position="507"/>
    </location>
</feature>
<comment type="cofactor">
    <cofactor evidence="1">
        <name>Zn(2+)</name>
        <dbReference type="ChEBI" id="CHEBI:29105"/>
    </cofactor>
</comment>
<dbReference type="InterPro" id="IPR000718">
    <property type="entry name" value="Peptidase_M13"/>
</dbReference>
<feature type="region of interest" description="Disordered" evidence="8">
    <location>
        <begin position="27"/>
        <end position="47"/>
    </location>
</feature>
<evidence type="ECO:0000259" key="11">
    <source>
        <dbReference type="Pfam" id="PF05649"/>
    </source>
</evidence>
<comment type="caution">
    <text evidence="12">The sequence shown here is derived from an EMBL/GenBank/DDBJ whole genome shotgun (WGS) entry which is preliminary data.</text>
</comment>
<proteinExistence type="inferred from homology"/>
<evidence type="ECO:0000256" key="3">
    <source>
        <dbReference type="ARBA" id="ARBA00022670"/>
    </source>
</evidence>
<organism evidence="12 13">
    <name type="scientific">Petrolisthes manimaculis</name>
    <dbReference type="NCBI Taxonomy" id="1843537"/>
    <lineage>
        <taxon>Eukaryota</taxon>
        <taxon>Metazoa</taxon>
        <taxon>Ecdysozoa</taxon>
        <taxon>Arthropoda</taxon>
        <taxon>Crustacea</taxon>
        <taxon>Multicrustacea</taxon>
        <taxon>Malacostraca</taxon>
        <taxon>Eumalacostraca</taxon>
        <taxon>Eucarida</taxon>
        <taxon>Decapoda</taxon>
        <taxon>Pleocyemata</taxon>
        <taxon>Anomura</taxon>
        <taxon>Galatheoidea</taxon>
        <taxon>Porcellanidae</taxon>
        <taxon>Petrolisthes</taxon>
    </lineage>
</organism>
<feature type="region of interest" description="Disordered" evidence="8">
    <location>
        <begin position="65"/>
        <end position="173"/>
    </location>
</feature>
<dbReference type="InterPro" id="IPR042089">
    <property type="entry name" value="Peptidase_M13_dom_2"/>
</dbReference>
<keyword evidence="6" id="KW-0862">Zinc</keyword>
<dbReference type="EMBL" id="JAWZYT010000114">
    <property type="protein sequence ID" value="KAK4327891.1"/>
    <property type="molecule type" value="Genomic_DNA"/>
</dbReference>
<protein>
    <recommendedName>
        <fullName evidence="14">Endothelin-converting enzyme 1</fullName>
    </recommendedName>
</protein>
<feature type="region of interest" description="Disordered" evidence="8">
    <location>
        <begin position="737"/>
        <end position="756"/>
    </location>
</feature>
<feature type="compositionally biased region" description="Polar residues" evidence="8">
    <location>
        <begin position="322"/>
        <end position="346"/>
    </location>
</feature>
<feature type="chain" id="PRO_5041962547" description="Endothelin-converting enzyme 1" evidence="9">
    <location>
        <begin position="27"/>
        <end position="1658"/>
    </location>
</feature>
<accession>A0AAE1UP83</accession>
<dbReference type="Gene3D" id="3.40.390.10">
    <property type="entry name" value="Collagenase (Catalytic Domain)"/>
    <property type="match status" value="1"/>
</dbReference>
<evidence type="ECO:0000313" key="12">
    <source>
        <dbReference type="EMBL" id="KAK4327891.1"/>
    </source>
</evidence>
<keyword evidence="9" id="KW-0732">Signal</keyword>
<dbReference type="Pfam" id="PF01431">
    <property type="entry name" value="Peptidase_M13"/>
    <property type="match status" value="1"/>
</dbReference>
<reference evidence="12" key="1">
    <citation type="submission" date="2023-11" db="EMBL/GenBank/DDBJ databases">
        <title>Genome assemblies of two species of porcelain crab, Petrolisthes cinctipes and Petrolisthes manimaculis (Anomura: Porcellanidae).</title>
        <authorList>
            <person name="Angst P."/>
        </authorList>
    </citation>
    <scope>NUCLEOTIDE SEQUENCE</scope>
    <source>
        <strain evidence="12">PB745_02</strain>
        <tissue evidence="12">Gill</tissue>
    </source>
</reference>
<evidence type="ECO:0000256" key="5">
    <source>
        <dbReference type="ARBA" id="ARBA00022801"/>
    </source>
</evidence>
<evidence type="ECO:0000259" key="10">
    <source>
        <dbReference type="Pfam" id="PF01431"/>
    </source>
</evidence>
<dbReference type="GO" id="GO:0005886">
    <property type="term" value="C:plasma membrane"/>
    <property type="evidence" value="ECO:0007669"/>
    <property type="project" value="TreeGrafter"/>
</dbReference>
<dbReference type="GO" id="GO:0046872">
    <property type="term" value="F:metal ion binding"/>
    <property type="evidence" value="ECO:0007669"/>
    <property type="project" value="UniProtKB-KW"/>
</dbReference>
<feature type="region of interest" description="Disordered" evidence="8">
    <location>
        <begin position="366"/>
        <end position="392"/>
    </location>
</feature>
<dbReference type="InterPro" id="IPR008753">
    <property type="entry name" value="Peptidase_M13_N"/>
</dbReference>
<evidence type="ECO:0000256" key="7">
    <source>
        <dbReference type="ARBA" id="ARBA00023049"/>
    </source>
</evidence>
<dbReference type="Gene3D" id="1.10.1380.10">
    <property type="entry name" value="Neutral endopeptidase , domain2"/>
    <property type="match status" value="1"/>
</dbReference>
<dbReference type="PANTHER" id="PTHR11733:SF238">
    <property type="entry name" value="FI07649P-RELATED"/>
    <property type="match status" value="1"/>
</dbReference>
<keyword evidence="4" id="KW-0479">Metal-binding</keyword>
<feature type="compositionally biased region" description="Polar residues" evidence="8">
    <location>
        <begin position="37"/>
        <end position="47"/>
    </location>
</feature>
<feature type="compositionally biased region" description="Polar residues" evidence="8">
    <location>
        <begin position="65"/>
        <end position="83"/>
    </location>
</feature>
<dbReference type="PANTHER" id="PTHR11733">
    <property type="entry name" value="ZINC METALLOPROTEASE FAMILY M13 NEPRILYSIN-RELATED"/>
    <property type="match status" value="1"/>
</dbReference>
<evidence type="ECO:0000313" key="13">
    <source>
        <dbReference type="Proteomes" id="UP001292094"/>
    </source>
</evidence>
<evidence type="ECO:0000256" key="8">
    <source>
        <dbReference type="SAM" id="MobiDB-lite"/>
    </source>
</evidence>
<dbReference type="CDD" id="cd08662">
    <property type="entry name" value="M13"/>
    <property type="match status" value="1"/>
</dbReference>
<dbReference type="PROSITE" id="PS51885">
    <property type="entry name" value="NEPRILYSIN"/>
    <property type="match status" value="1"/>
</dbReference>
<evidence type="ECO:0000256" key="9">
    <source>
        <dbReference type="SAM" id="SignalP"/>
    </source>
</evidence>
<feature type="region of interest" description="Disordered" evidence="8">
    <location>
        <begin position="778"/>
        <end position="809"/>
    </location>
</feature>
<feature type="region of interest" description="Disordered" evidence="8">
    <location>
        <begin position="537"/>
        <end position="567"/>
    </location>
</feature>
<name>A0AAE1UP83_9EUCA</name>
<dbReference type="GO" id="GO:0004222">
    <property type="term" value="F:metalloendopeptidase activity"/>
    <property type="evidence" value="ECO:0007669"/>
    <property type="project" value="InterPro"/>
</dbReference>
<gene>
    <name evidence="12" type="ORF">Pmani_001641</name>
</gene>
<evidence type="ECO:0000256" key="1">
    <source>
        <dbReference type="ARBA" id="ARBA00001947"/>
    </source>
</evidence>
<dbReference type="Pfam" id="PF05649">
    <property type="entry name" value="Peptidase_M13_N"/>
    <property type="match status" value="1"/>
</dbReference>
<dbReference type="GO" id="GO:0016485">
    <property type="term" value="P:protein processing"/>
    <property type="evidence" value="ECO:0007669"/>
    <property type="project" value="TreeGrafter"/>
</dbReference>
<feature type="signal peptide" evidence="9">
    <location>
        <begin position="1"/>
        <end position="26"/>
    </location>
</feature>
<evidence type="ECO:0008006" key="14">
    <source>
        <dbReference type="Google" id="ProtNLM"/>
    </source>
</evidence>
<evidence type="ECO:0000256" key="6">
    <source>
        <dbReference type="ARBA" id="ARBA00022833"/>
    </source>
</evidence>
<feature type="compositionally biased region" description="Low complexity" evidence="8">
    <location>
        <begin position="870"/>
        <end position="900"/>
    </location>
</feature>
<feature type="region of interest" description="Disordered" evidence="8">
    <location>
        <begin position="863"/>
        <end position="920"/>
    </location>
</feature>
<keyword evidence="7" id="KW-0482">Metalloprotease</keyword>
<feature type="domain" description="Peptidase M13 C-terminal" evidence="10">
    <location>
        <begin position="1452"/>
        <end position="1657"/>
    </location>
</feature>
<dbReference type="SUPFAM" id="SSF55486">
    <property type="entry name" value="Metalloproteases ('zincins'), catalytic domain"/>
    <property type="match status" value="1"/>
</dbReference>